<dbReference type="InterPro" id="IPR003591">
    <property type="entry name" value="Leu-rich_rpt_typical-subtyp"/>
</dbReference>
<evidence type="ECO:0000256" key="3">
    <source>
        <dbReference type="SAM" id="MobiDB-lite"/>
    </source>
</evidence>
<accession>C3Y7G1</accession>
<sequence>MVSTGNVFVKTFLLWLAFESVAGRPCAELCTSLTMPRSETPLLSCTRRGRFENLCDIKTPSQYEHTLLHSISDETLKQSSLRFTSLTRPRLFIRKSAIQRIEAGAFSHLPHLHILSLTCNSLRFINRYSFQGLEDLRILDLRRNYCNFIIYDAFTDLAKLTELYLSHNELIAIPMVAVESPPRSTLFIDLSHNSLTFISSDDLVRMNGTYLQLDQNPFKCDDEGWEGFARHMANSSRIACFESVTCGPLPDWVPLGSVSSTPDQGKTTLPATTKIEQSTYTADETTTSLNHTNKLVDEEVNVPEAHVSTCTAVVIVAVALGVLLFAFICAGIKVGLGKRAAMVPPAAHPAANTSHFENDDYEECSSYDSSVESKEVQGKPNEDCSYDNESQVYENDSSVEVQDRQHEDGSYDNQSEFQEVQGNQHEDCLDDDQYHVYDNDEDLQEGTAADEEDTMNHTYDNWDNDTDHHLASKPTDRLNSQEILHDKNRDVTDQDPGRLEGEDLESAEHDGNPNEHTTKAFADESTRSLNGSSSQQRAEAPPAPPPRMTAMATDEDIANEFVGENVCTYIFVKGNDTYEAAGTDTSRKESGGTRCVLYMGGAEDKQYGDCSYDNQFHFYEKDEDLQEGGTTADEEDTMNHTYINWANDTDHHLAIKPTDRLNNQETLHDKKSEALDQDPVDQEDTQDGGLEGEDLEAAEHDGNPNEHTTKAFANEGMNGSSSQQRTEAPPALPPKMAAMASDEGIANEFGGENVCTYIFMKGNDTYDRNPTEHKAKACANEGTRSMSDNSSNQERAEAPPELPPRMAAMAFDEGIANEFGGENVCTYGNPTEHKAKAFADESKESVDDNNSQQRLEAPPALPPRMAAMTSDEDIANEFGGENVCTYIFMKGNDTYEAAGTDNSRKESGGSRCVLYGGGAASLSGDVHSF</sequence>
<feature type="compositionally biased region" description="Basic and acidic residues" evidence="3">
    <location>
        <begin position="483"/>
        <end position="526"/>
    </location>
</feature>
<keyword evidence="4" id="KW-0472">Membrane</keyword>
<feature type="compositionally biased region" description="Acidic residues" evidence="3">
    <location>
        <begin position="675"/>
        <end position="696"/>
    </location>
</feature>
<dbReference type="EMBL" id="GG666489">
    <property type="protein sequence ID" value="EEN63789.1"/>
    <property type="molecule type" value="Genomic_DNA"/>
</dbReference>
<feature type="compositionally biased region" description="Polar residues" evidence="3">
    <location>
        <begin position="782"/>
        <end position="793"/>
    </location>
</feature>
<evidence type="ECO:0008006" key="7">
    <source>
        <dbReference type="Google" id="ProtNLM"/>
    </source>
</evidence>
<feature type="compositionally biased region" description="Polar residues" evidence="3">
    <location>
        <begin position="527"/>
        <end position="536"/>
    </location>
</feature>
<dbReference type="Pfam" id="PF13855">
    <property type="entry name" value="LRR_8"/>
    <property type="match status" value="1"/>
</dbReference>
<keyword evidence="1" id="KW-0433">Leucine-rich repeat</keyword>
<feature type="transmembrane region" description="Helical" evidence="4">
    <location>
        <begin position="312"/>
        <end position="332"/>
    </location>
</feature>
<keyword evidence="4" id="KW-0812">Transmembrane</keyword>
<evidence type="ECO:0000256" key="5">
    <source>
        <dbReference type="SAM" id="SignalP"/>
    </source>
</evidence>
<feature type="region of interest" description="Disordered" evidence="3">
    <location>
        <begin position="838"/>
        <end position="858"/>
    </location>
</feature>
<feature type="compositionally biased region" description="Basic and acidic residues" evidence="3">
    <location>
        <begin position="465"/>
        <end position="476"/>
    </location>
</feature>
<gene>
    <name evidence="6" type="ORF">BRAFLDRAFT_64161</name>
</gene>
<feature type="signal peptide" evidence="5">
    <location>
        <begin position="1"/>
        <end position="23"/>
    </location>
</feature>
<keyword evidence="4" id="KW-1133">Transmembrane helix</keyword>
<keyword evidence="2" id="KW-0677">Repeat</keyword>
<feature type="region of interest" description="Disordered" evidence="3">
    <location>
        <begin position="455"/>
        <end position="550"/>
    </location>
</feature>
<dbReference type="PANTHER" id="PTHR24366">
    <property type="entry name" value="IG(IMMUNOGLOBULIN) AND LRR(LEUCINE RICH REPEAT) DOMAINS"/>
    <property type="match status" value="1"/>
</dbReference>
<keyword evidence="5" id="KW-0732">Signal</keyword>
<dbReference type="Gene3D" id="3.80.10.10">
    <property type="entry name" value="Ribonuclease Inhibitor"/>
    <property type="match status" value="1"/>
</dbReference>
<dbReference type="SUPFAM" id="SSF52058">
    <property type="entry name" value="L domain-like"/>
    <property type="match status" value="1"/>
</dbReference>
<feature type="compositionally biased region" description="Basic and acidic residues" evidence="3">
    <location>
        <begin position="371"/>
        <end position="382"/>
    </location>
</feature>
<feature type="region of interest" description="Disordered" evidence="3">
    <location>
        <begin position="778"/>
        <end position="800"/>
    </location>
</feature>
<reference evidence="6" key="1">
    <citation type="journal article" date="2008" name="Nature">
        <title>The amphioxus genome and the evolution of the chordate karyotype.</title>
        <authorList>
            <consortium name="US DOE Joint Genome Institute (JGI-PGF)"/>
            <person name="Putnam N.H."/>
            <person name="Butts T."/>
            <person name="Ferrier D.E.K."/>
            <person name="Furlong R.F."/>
            <person name="Hellsten U."/>
            <person name="Kawashima T."/>
            <person name="Robinson-Rechavi M."/>
            <person name="Shoguchi E."/>
            <person name="Terry A."/>
            <person name="Yu J.-K."/>
            <person name="Benito-Gutierrez E.L."/>
            <person name="Dubchak I."/>
            <person name="Garcia-Fernandez J."/>
            <person name="Gibson-Brown J.J."/>
            <person name="Grigoriev I.V."/>
            <person name="Horton A.C."/>
            <person name="de Jong P.J."/>
            <person name="Jurka J."/>
            <person name="Kapitonov V.V."/>
            <person name="Kohara Y."/>
            <person name="Kuroki Y."/>
            <person name="Lindquist E."/>
            <person name="Lucas S."/>
            <person name="Osoegawa K."/>
            <person name="Pennacchio L.A."/>
            <person name="Salamov A.A."/>
            <person name="Satou Y."/>
            <person name="Sauka-Spengler T."/>
            <person name="Schmutz J."/>
            <person name="Shin-I T."/>
            <person name="Toyoda A."/>
            <person name="Bronner-Fraser M."/>
            <person name="Fujiyama A."/>
            <person name="Holland L.Z."/>
            <person name="Holland P.W.H."/>
            <person name="Satoh N."/>
            <person name="Rokhsar D.S."/>
        </authorList>
    </citation>
    <scope>NUCLEOTIDE SEQUENCE [LARGE SCALE GENOMIC DNA]</scope>
    <source>
        <strain evidence="6">S238N-H82</strain>
        <tissue evidence="6">Testes</tissue>
    </source>
</reference>
<feature type="compositionally biased region" description="Polar residues" evidence="3">
    <location>
        <begin position="387"/>
        <end position="400"/>
    </location>
</feature>
<dbReference type="InterPro" id="IPR001611">
    <property type="entry name" value="Leu-rich_rpt"/>
</dbReference>
<organism>
    <name type="scientific">Branchiostoma floridae</name>
    <name type="common">Florida lancelet</name>
    <name type="synonym">Amphioxus</name>
    <dbReference type="NCBI Taxonomy" id="7739"/>
    <lineage>
        <taxon>Eukaryota</taxon>
        <taxon>Metazoa</taxon>
        <taxon>Chordata</taxon>
        <taxon>Cephalochordata</taxon>
        <taxon>Leptocardii</taxon>
        <taxon>Amphioxiformes</taxon>
        <taxon>Branchiostomatidae</taxon>
        <taxon>Branchiostoma</taxon>
    </lineage>
</organism>
<dbReference type="AlphaFoldDB" id="C3Y7G1"/>
<evidence type="ECO:0000256" key="2">
    <source>
        <dbReference type="ARBA" id="ARBA00022737"/>
    </source>
</evidence>
<protein>
    <recommendedName>
        <fullName evidence="7">LRRCT domain-containing protein</fullName>
    </recommendedName>
</protein>
<feature type="chain" id="PRO_5002933375" description="LRRCT domain-containing protein" evidence="5">
    <location>
        <begin position="24"/>
        <end position="929"/>
    </location>
</feature>
<evidence type="ECO:0000256" key="4">
    <source>
        <dbReference type="SAM" id="Phobius"/>
    </source>
</evidence>
<dbReference type="InParanoid" id="C3Y7G1"/>
<dbReference type="InterPro" id="IPR032675">
    <property type="entry name" value="LRR_dom_sf"/>
</dbReference>
<feature type="region of interest" description="Disordered" evidence="3">
    <location>
        <begin position="670"/>
        <end position="733"/>
    </location>
</feature>
<dbReference type="eggNOG" id="KOG0619">
    <property type="taxonomic scope" value="Eukaryota"/>
</dbReference>
<feature type="region of interest" description="Disordered" evidence="3">
    <location>
        <begin position="366"/>
        <end position="415"/>
    </location>
</feature>
<evidence type="ECO:0000256" key="1">
    <source>
        <dbReference type="ARBA" id="ARBA00022614"/>
    </source>
</evidence>
<feature type="compositionally biased region" description="Basic and acidic residues" evidence="3">
    <location>
        <begin position="697"/>
        <end position="709"/>
    </location>
</feature>
<evidence type="ECO:0000313" key="6">
    <source>
        <dbReference type="EMBL" id="EEN63789.1"/>
    </source>
</evidence>
<dbReference type="SMART" id="SM00369">
    <property type="entry name" value="LRR_TYP"/>
    <property type="match status" value="2"/>
</dbReference>
<proteinExistence type="predicted"/>
<name>C3Y7G1_BRAFL</name>
<feature type="compositionally biased region" description="Polar residues" evidence="3">
    <location>
        <begin position="717"/>
        <end position="726"/>
    </location>
</feature>